<dbReference type="EMBL" id="GDRN01095633">
    <property type="protein sequence ID" value="JAI59477.1"/>
    <property type="molecule type" value="Transcribed_RNA"/>
</dbReference>
<proteinExistence type="predicted"/>
<accession>A0A0P4WEL4</accession>
<name>A0A0P4WEL4_SCYOL</name>
<dbReference type="SUPFAM" id="SSF50630">
    <property type="entry name" value="Acid proteases"/>
    <property type="match status" value="1"/>
</dbReference>
<dbReference type="Gene3D" id="2.40.70.10">
    <property type="entry name" value="Acid Proteases"/>
    <property type="match status" value="1"/>
</dbReference>
<dbReference type="Pfam" id="PF13650">
    <property type="entry name" value="Asp_protease_2"/>
    <property type="match status" value="1"/>
</dbReference>
<organism evidence="1">
    <name type="scientific">Scylla olivacea</name>
    <name type="common">Orange mud crab</name>
    <name type="synonym">Cancer olivacea</name>
    <dbReference type="NCBI Taxonomy" id="85551"/>
    <lineage>
        <taxon>Eukaryota</taxon>
        <taxon>Metazoa</taxon>
        <taxon>Ecdysozoa</taxon>
        <taxon>Arthropoda</taxon>
        <taxon>Crustacea</taxon>
        <taxon>Multicrustacea</taxon>
        <taxon>Malacostraca</taxon>
        <taxon>Eumalacostraca</taxon>
        <taxon>Eucarida</taxon>
        <taxon>Decapoda</taxon>
        <taxon>Pleocyemata</taxon>
        <taxon>Brachyura</taxon>
        <taxon>Eubrachyura</taxon>
        <taxon>Portunoidea</taxon>
        <taxon>Portunidae</taxon>
        <taxon>Portuninae</taxon>
        <taxon>Scylla</taxon>
    </lineage>
</organism>
<reference evidence="1" key="1">
    <citation type="submission" date="2015-09" db="EMBL/GenBank/DDBJ databases">
        <title>Scylla olivacea transcriptome.</title>
        <authorList>
            <person name="Ikhwanuddin M."/>
        </authorList>
    </citation>
    <scope>NUCLEOTIDE SEQUENCE</scope>
</reference>
<sequence length="247" mass="27778">MLNIVSILCTFDNFNKAVTNMSAPSGHQVLRSKKRKLKEDAAVLELVLDPPSVAVKKRRLHAHPCLSVSRDNYLVGIINGVRCNVQLDTGSTITVLFWSLAKMLGLITGRETTTPCETELWWGTTTLKVVELKSITIDLGSGVVVVTPATVFPQWLESHYNLWDVVLDAHQLRRGRMVQVFRPDGGELFVRNPDQLRRRVKKTKRSMQVDVMRVKLAQTSKREALSMLVDTGAHGMYVSSKRRELLA</sequence>
<dbReference type="AlphaFoldDB" id="A0A0P4WEL4"/>
<dbReference type="EMBL" id="GDRN01095631">
    <property type="protein sequence ID" value="JAI59478.1"/>
    <property type="molecule type" value="Transcribed_RNA"/>
</dbReference>
<evidence type="ECO:0000313" key="1">
    <source>
        <dbReference type="EMBL" id="JAI59478.1"/>
    </source>
</evidence>
<evidence type="ECO:0008006" key="2">
    <source>
        <dbReference type="Google" id="ProtNLM"/>
    </source>
</evidence>
<protein>
    <recommendedName>
        <fullName evidence="2">Peptidase A2 domain-containing protein</fullName>
    </recommendedName>
</protein>
<dbReference type="InterPro" id="IPR021109">
    <property type="entry name" value="Peptidase_aspartic_dom_sf"/>
</dbReference>